<reference evidence="2" key="1">
    <citation type="submission" date="2020-12" db="UniProtKB">
        <authorList>
            <consortium name="WormBaseParasite"/>
        </authorList>
    </citation>
    <scope>IDENTIFICATION</scope>
    <source>
        <strain evidence="2">MHco3</strain>
    </source>
</reference>
<name>A0A7I4Y8J0_HAECO</name>
<organism evidence="1 2">
    <name type="scientific">Haemonchus contortus</name>
    <name type="common">Barber pole worm</name>
    <dbReference type="NCBI Taxonomy" id="6289"/>
    <lineage>
        <taxon>Eukaryota</taxon>
        <taxon>Metazoa</taxon>
        <taxon>Ecdysozoa</taxon>
        <taxon>Nematoda</taxon>
        <taxon>Chromadorea</taxon>
        <taxon>Rhabditida</taxon>
        <taxon>Rhabditina</taxon>
        <taxon>Rhabditomorpha</taxon>
        <taxon>Strongyloidea</taxon>
        <taxon>Trichostrongylidae</taxon>
        <taxon>Haemonchus</taxon>
    </lineage>
</organism>
<evidence type="ECO:0000313" key="1">
    <source>
        <dbReference type="Proteomes" id="UP000025227"/>
    </source>
</evidence>
<accession>A0A7I4Y8J0</accession>
<dbReference type="WBParaSite" id="HCON_00062790-00001">
    <property type="protein sequence ID" value="HCON_00062790-00001"/>
    <property type="gene ID" value="HCON_00062790"/>
</dbReference>
<evidence type="ECO:0000313" key="2">
    <source>
        <dbReference type="WBParaSite" id="HCON_00062790-00001"/>
    </source>
</evidence>
<dbReference type="AlphaFoldDB" id="A0A7I4Y8J0"/>
<proteinExistence type="predicted"/>
<dbReference type="OrthoDB" id="5843041at2759"/>
<protein>
    <submittedName>
        <fullName evidence="2">Activin_recp domain-containing protein</fullName>
    </submittedName>
</protein>
<keyword evidence="1" id="KW-1185">Reference proteome</keyword>
<sequence>IAPFPLQSNNSYRKLSSVVHIFRINASSFIAARCPGHPYHAKKLTCFLCDYHSPEGDVKCEKECKGDICTLAKDVKTNRTTIADCLNNKGPIKEGPAVCHKNYGHILCACSTKDRCNDPTSSLSDFKKLDKEFALEIEIFRTDSE</sequence>
<dbReference type="Proteomes" id="UP000025227">
    <property type="component" value="Unplaced"/>
</dbReference>